<sequence length="121" mass="14255">MFCVFGNILKTFAFIMLFANYCFAEVREDICVQYEIRESFNSGWSKKYKVEGIFYDGSELNFKLGTLEFNSFDSYLAVFWDRDEVSLIQLESKYYGSIIGDNYGIDQRGIKWKISDGYMCY</sequence>
<evidence type="ECO:0000256" key="1">
    <source>
        <dbReference type="SAM" id="SignalP"/>
    </source>
</evidence>
<dbReference type="OrthoDB" id="5325985at2"/>
<dbReference type="STRING" id="537970.HCAN_0138"/>
<feature type="chain" id="PRO_5002957820" evidence="1">
    <location>
        <begin position="25"/>
        <end position="121"/>
    </location>
</feature>
<protein>
    <submittedName>
        <fullName evidence="2">Uncharacterized protein</fullName>
    </submittedName>
</protein>
<keyword evidence="3" id="KW-1185">Reference proteome</keyword>
<gene>
    <name evidence="2" type="ORF">HCAN_0138</name>
</gene>
<keyword evidence="1" id="KW-0732">Signal</keyword>
<dbReference type="Proteomes" id="UP000007032">
    <property type="component" value="Chromosome"/>
</dbReference>
<dbReference type="AlphaFoldDB" id="C5ZVI7"/>
<accession>C5ZVI7</accession>
<name>C5ZVI7_9HELI</name>
<feature type="signal peptide" evidence="1">
    <location>
        <begin position="1"/>
        <end position="24"/>
    </location>
</feature>
<dbReference type="eggNOG" id="ENOG5033JSC">
    <property type="taxonomic scope" value="Bacteria"/>
</dbReference>
<dbReference type="RefSeq" id="WP_006656028.1">
    <property type="nucleotide sequence ID" value="NZ_CM000776.2"/>
</dbReference>
<dbReference type="EMBL" id="CM000776">
    <property type="protein sequence ID" value="EES88861.1"/>
    <property type="molecule type" value="Genomic_DNA"/>
</dbReference>
<dbReference type="HOGENOM" id="CLU_2205362_0_0_7"/>
<organism evidence="2 3">
    <name type="scientific">Helicobacter canadensis MIT 98-5491</name>
    <dbReference type="NCBI Taxonomy" id="537970"/>
    <lineage>
        <taxon>Bacteria</taxon>
        <taxon>Pseudomonadati</taxon>
        <taxon>Campylobacterota</taxon>
        <taxon>Epsilonproteobacteria</taxon>
        <taxon>Campylobacterales</taxon>
        <taxon>Helicobacteraceae</taxon>
        <taxon>Helicobacter</taxon>
    </lineage>
</organism>
<proteinExistence type="predicted"/>
<evidence type="ECO:0000313" key="2">
    <source>
        <dbReference type="EMBL" id="EES88861.1"/>
    </source>
</evidence>
<reference evidence="2 3" key="1">
    <citation type="journal article" date="2009" name="J. Bacteriol.">
        <title>Genome sequence of the emerging pathogen Helicobacter canadensis.</title>
        <authorList>
            <person name="Loman N.J."/>
            <person name="Snyder L.A."/>
            <person name="Linton J.D."/>
            <person name="Langdon R."/>
            <person name="Lawson A.J."/>
            <person name="Weinstock G.M."/>
            <person name="Wren B.W."/>
            <person name="Pallen M.J."/>
        </authorList>
    </citation>
    <scope>NUCLEOTIDE SEQUENCE [LARGE SCALE GENOMIC DNA]</scope>
    <source>
        <strain evidence="2 3">MIT 98-5491</strain>
    </source>
</reference>
<evidence type="ECO:0000313" key="3">
    <source>
        <dbReference type="Proteomes" id="UP000007032"/>
    </source>
</evidence>